<reference evidence="7 8" key="1">
    <citation type="submission" date="2023-07" db="EMBL/GenBank/DDBJ databases">
        <title>Sorghum-associated microbial communities from plants grown in Nebraska, USA.</title>
        <authorList>
            <person name="Schachtman D."/>
        </authorList>
    </citation>
    <scope>NUCLEOTIDE SEQUENCE [LARGE SCALE GENOMIC DNA]</scope>
    <source>
        <strain evidence="7 8">BE187</strain>
    </source>
</reference>
<protein>
    <submittedName>
        <fullName evidence="7">Tol biopolymer transport system component/DNA-binding winged helix-turn-helix (WHTH) protein</fullName>
    </submittedName>
</protein>
<evidence type="ECO:0000256" key="1">
    <source>
        <dbReference type="ARBA" id="ARBA00009820"/>
    </source>
</evidence>
<feature type="region of interest" description="Disordered" evidence="4">
    <location>
        <begin position="241"/>
        <end position="267"/>
    </location>
</feature>
<dbReference type="CDD" id="cd00383">
    <property type="entry name" value="trans_reg_C"/>
    <property type="match status" value="1"/>
</dbReference>
<accession>A0ABU1VUA2</accession>
<dbReference type="SMART" id="SM00862">
    <property type="entry name" value="Trans_reg_C"/>
    <property type="match status" value="1"/>
</dbReference>
<feature type="DNA-binding region" description="OmpR/PhoB-type" evidence="3">
    <location>
        <begin position="13"/>
        <end position="113"/>
    </location>
</feature>
<dbReference type="PANTHER" id="PTHR36842:SF1">
    <property type="entry name" value="PROTEIN TOLB"/>
    <property type="match status" value="1"/>
</dbReference>
<comment type="similarity">
    <text evidence="1">Belongs to the TolB family.</text>
</comment>
<dbReference type="Gene3D" id="1.10.10.10">
    <property type="entry name" value="Winged helix-like DNA-binding domain superfamily/Winged helix DNA-binding domain"/>
    <property type="match status" value="1"/>
</dbReference>
<dbReference type="InterPro" id="IPR016032">
    <property type="entry name" value="Sig_transdc_resp-reg_C-effctor"/>
</dbReference>
<evidence type="ECO:0000256" key="2">
    <source>
        <dbReference type="ARBA" id="ARBA00023125"/>
    </source>
</evidence>
<dbReference type="Gene3D" id="2.120.10.30">
    <property type="entry name" value="TolB, C-terminal domain"/>
    <property type="match status" value="3"/>
</dbReference>
<dbReference type="PROSITE" id="PS51755">
    <property type="entry name" value="OMPR_PHOB"/>
    <property type="match status" value="1"/>
</dbReference>
<proteinExistence type="inferred from homology"/>
<evidence type="ECO:0000313" key="7">
    <source>
        <dbReference type="EMBL" id="MDR7100708.1"/>
    </source>
</evidence>
<evidence type="ECO:0000313" key="8">
    <source>
        <dbReference type="Proteomes" id="UP001267878"/>
    </source>
</evidence>
<gene>
    <name evidence="7" type="ORF">J2X04_003089</name>
</gene>
<dbReference type="InterPro" id="IPR001867">
    <property type="entry name" value="OmpR/PhoB-type_DNA-bd"/>
</dbReference>
<keyword evidence="5" id="KW-0472">Membrane</keyword>
<dbReference type="SUPFAM" id="SSF82171">
    <property type="entry name" value="DPP6 N-terminal domain-like"/>
    <property type="match status" value="2"/>
</dbReference>
<organism evidence="7 8">
    <name type="scientific">Agrilutibacter niabensis</name>
    <dbReference type="NCBI Taxonomy" id="380628"/>
    <lineage>
        <taxon>Bacteria</taxon>
        <taxon>Pseudomonadati</taxon>
        <taxon>Pseudomonadota</taxon>
        <taxon>Gammaproteobacteria</taxon>
        <taxon>Lysobacterales</taxon>
        <taxon>Lysobacteraceae</taxon>
        <taxon>Agrilutibacter</taxon>
    </lineage>
</organism>
<feature type="compositionally biased region" description="Polar residues" evidence="4">
    <location>
        <begin position="241"/>
        <end position="250"/>
    </location>
</feature>
<dbReference type="InterPro" id="IPR011659">
    <property type="entry name" value="WD40"/>
</dbReference>
<feature type="domain" description="OmpR/PhoB-type" evidence="6">
    <location>
        <begin position="13"/>
        <end position="113"/>
    </location>
</feature>
<name>A0ABU1VUA2_9GAMM</name>
<evidence type="ECO:0000256" key="3">
    <source>
        <dbReference type="PROSITE-ProRule" id="PRU01091"/>
    </source>
</evidence>
<keyword evidence="5" id="KW-0812">Transmembrane</keyword>
<dbReference type="RefSeq" id="WP_310055811.1">
    <property type="nucleotide sequence ID" value="NZ_JAVDVW010000002.1"/>
</dbReference>
<keyword evidence="5" id="KW-1133">Transmembrane helix</keyword>
<dbReference type="InterPro" id="IPR036388">
    <property type="entry name" value="WH-like_DNA-bd_sf"/>
</dbReference>
<feature type="transmembrane region" description="Helical" evidence="5">
    <location>
        <begin position="154"/>
        <end position="176"/>
    </location>
</feature>
<evidence type="ECO:0000256" key="5">
    <source>
        <dbReference type="SAM" id="Phobius"/>
    </source>
</evidence>
<sequence>MSISSPPPSPLPSARLRVGDCTVDMPLREIHAPGARRPRRVTPKAIAVLAALIEQGGRVVSRDALLAQVWAGTMPSDDVVTQAITQLRKAFDDERGNPRYIETIAKYGYRLLAPVEWLAESAANSAESAAAPAPEAPRQWPNYAATPTDIRGGWGAIAIALGAAALVFVLVLAWSLRREAPPGDGGAPRAQTGARVPATTSYRLITSVPGIESSPALSPDAALVAYVAVPAGHRRTAIMLQTTDPSTPRQLSHPEGDTSDRAPTWSPSGREIAFLRVRDGDGNGGEDCRVMVVPSNGGAERSVGSCDPRNPPSFDWTFDGRGLVFGSRGTPTGGVGLRLLDLASGEWSLLDYGATALDVDFAPRYSPDGRWIVFVRNSPVGDLYRIPSTGGPPRRLTRLHGDIRGWDWMPDGRSIVLARWSGSESRLMELDLRSGLVHDMGIADALEPTVAAHVPSMAFTEARSYFGIHRMALGGRRPPERLFPSSGRDRLPVIAPDDRQLVFTSDRSGTFALWWADLARPESLRLIEGLRPESWHPPDWSPDSRRLLVVGSGDAGFGLYEVVPASAQVVRLPNPVADVVQALYVPGDGDRLLVIAGGEEGRLRLQLYDRRTAPWRSLASIEDIAVARVDPAHQRVLFTRPGQAGLWQADLALSAASVRQVDAAVPEVSSYRLWSVSGQGDIYYFVRTSDCASALRRLGDAAPPLCVDRNRRSGPSGFSLSPRGDVIYVTLSLWDGGDIGFMPMSMPPEPIGSQ</sequence>
<dbReference type="Pfam" id="PF00486">
    <property type="entry name" value="Trans_reg_C"/>
    <property type="match status" value="1"/>
</dbReference>
<dbReference type="Pfam" id="PF07676">
    <property type="entry name" value="PD40"/>
    <property type="match status" value="3"/>
</dbReference>
<evidence type="ECO:0000256" key="4">
    <source>
        <dbReference type="SAM" id="MobiDB-lite"/>
    </source>
</evidence>
<dbReference type="SUPFAM" id="SSF46894">
    <property type="entry name" value="C-terminal effector domain of the bipartite response regulators"/>
    <property type="match status" value="1"/>
</dbReference>
<comment type="caution">
    <text evidence="7">The sequence shown here is derived from an EMBL/GenBank/DDBJ whole genome shotgun (WGS) entry which is preliminary data.</text>
</comment>
<keyword evidence="8" id="KW-1185">Reference proteome</keyword>
<evidence type="ECO:0000259" key="6">
    <source>
        <dbReference type="PROSITE" id="PS51755"/>
    </source>
</evidence>
<dbReference type="EMBL" id="JAVDVW010000002">
    <property type="protein sequence ID" value="MDR7100708.1"/>
    <property type="molecule type" value="Genomic_DNA"/>
</dbReference>
<keyword evidence="2 3" id="KW-0238">DNA-binding</keyword>
<dbReference type="Proteomes" id="UP001267878">
    <property type="component" value="Unassembled WGS sequence"/>
</dbReference>
<dbReference type="PANTHER" id="PTHR36842">
    <property type="entry name" value="PROTEIN TOLB HOMOLOG"/>
    <property type="match status" value="1"/>
</dbReference>
<dbReference type="InterPro" id="IPR011042">
    <property type="entry name" value="6-blade_b-propeller_TolB-like"/>
</dbReference>